<proteinExistence type="predicted"/>
<gene>
    <name evidence="2" type="ORF">LJ757_15845</name>
</gene>
<name>A0A9X1SDJ5_9MICC</name>
<evidence type="ECO:0000256" key="1">
    <source>
        <dbReference type="SAM" id="Phobius"/>
    </source>
</evidence>
<feature type="transmembrane region" description="Helical" evidence="1">
    <location>
        <begin position="12"/>
        <end position="32"/>
    </location>
</feature>
<keyword evidence="3" id="KW-1185">Reference proteome</keyword>
<dbReference type="GO" id="GO:0005975">
    <property type="term" value="P:carbohydrate metabolic process"/>
    <property type="evidence" value="ECO:0007669"/>
    <property type="project" value="UniProtKB-ARBA"/>
</dbReference>
<sequence length="1042" mass="108853">MRGKDRGAVLTEILIGMAVGIIVLGGGALFFVNVNKNNANNAALQEKNTSISQALDRASQHVQVAGTILTAAPNELIISSSEPGSDEQVINRWVKSGTTFYQQTWTGAANAYPFTSGAWIAVSNKGAAAPNGDGKQVTRVSVTDLKADAPAVFTYYGVDGTALSVSPALSAKDGGTTAIKRIAIKLKASVGTAGTAENATSASLRNGTGGVSDGAAAAPLCPVLSFDERDKTKPVLRWTVVPGYRDYVIYRNAAAAATVNVASGKTVGTWTDTTNPAAAGDAVTYTVYTKAADGTLSSGCRPAIWRAQIAAPAWKATSVLPSSPESTGWSTGAHASLKQPRIVISWGAVPGASGYELKYREVNASTGAAIAGKTQFLQAPGFTAGTNTTTYTWDGGGWGKRYEWYVEASALSGQSNKSTTIQTLTHPAAPAGLNSKAEYGTGADKNTTGRNILTWKASPTANSYEIWRYANKATSGTATKVGTTTALTYTDKAAYGTKYAYYVVAKNNGPRGVDAAQAVVTDVRSSANPESGASSKAAVKAQLQFPPIPKMVPAGPNGTRDLEGSNKILWNEADSADGYAVWKVAAQGTNVVATCLVTSCSAEAPKGVQAESFNEKAAPGTKFWYFVKAYNGTGLSVDFSAKEPVTQRPAAPVLKVTRQPDLSSPAASFSVVPNADAGNGSGARFCTELTCSYQLYKDGKAHDVAMTEKPGKSTVDWTNIANAEGATIGYSAKSRNEAFTKEGWSDEAKVTINTYPGQFAVLDWAGDANGNKADRFNLDLRNIEIGGSSYGAVQNGYSTVTWARSAGASTFTLKRASLANDNTGSSKGLPSGANLTKTINSGAGGTWSEIAAPGATYRYELSAKAPNGLVRTVNNRASFTTPADLPREGKQIVVCSTAAWNAPQLVSAKLIDFQHTPRYGAWKGVSVRGLEHISPDNKGWVESSSTTVNPGSVAREILTSNGTAYYKGFAFGHDLWTNGNGGPNSARLRLSLVAMAQQGIGCGPAGQGGNAMKEPTYPCYGYVEGTTCVAVNEHNRPRWVTN</sequence>
<accession>A0A9X1SDJ5</accession>
<dbReference type="Gene3D" id="2.60.40.10">
    <property type="entry name" value="Immunoglobulins"/>
    <property type="match status" value="2"/>
</dbReference>
<dbReference type="InterPro" id="IPR013783">
    <property type="entry name" value="Ig-like_fold"/>
</dbReference>
<protein>
    <recommendedName>
        <fullName evidence="4">Fibronectin type III domain-containing protein</fullName>
    </recommendedName>
</protein>
<keyword evidence="1" id="KW-0472">Membrane</keyword>
<dbReference type="RefSeq" id="WP_227897251.1">
    <property type="nucleotide sequence ID" value="NZ_CP099467.1"/>
</dbReference>
<comment type="caution">
    <text evidence="2">The sequence shown here is derived from an EMBL/GenBank/DDBJ whole genome shotgun (WGS) entry which is preliminary data.</text>
</comment>
<dbReference type="EMBL" id="JAJFZV010000018">
    <property type="protein sequence ID" value="MCC3299263.1"/>
    <property type="molecule type" value="Genomic_DNA"/>
</dbReference>
<dbReference type="Proteomes" id="UP001139158">
    <property type="component" value="Unassembled WGS sequence"/>
</dbReference>
<evidence type="ECO:0008006" key="4">
    <source>
        <dbReference type="Google" id="ProtNLM"/>
    </source>
</evidence>
<dbReference type="InterPro" id="IPR036116">
    <property type="entry name" value="FN3_sf"/>
</dbReference>
<evidence type="ECO:0000313" key="2">
    <source>
        <dbReference type="EMBL" id="MCC3299263.1"/>
    </source>
</evidence>
<evidence type="ECO:0000313" key="3">
    <source>
        <dbReference type="Proteomes" id="UP001139158"/>
    </source>
</evidence>
<keyword evidence="1" id="KW-1133">Transmembrane helix</keyword>
<reference evidence="2" key="1">
    <citation type="submission" date="2021-10" db="EMBL/GenBank/DDBJ databases">
        <title>Novel species in genus Arthrobacter.</title>
        <authorList>
            <person name="Liu Y."/>
        </authorList>
    </citation>
    <scope>NUCLEOTIDE SEQUENCE</scope>
    <source>
        <strain evidence="2">Zg-Y453</strain>
    </source>
</reference>
<dbReference type="AlphaFoldDB" id="A0A9X1SDJ5"/>
<organism evidence="2 3">
    <name type="scientific">Arthrobacter caoxuetaonis</name>
    <dbReference type="NCBI Taxonomy" id="2886935"/>
    <lineage>
        <taxon>Bacteria</taxon>
        <taxon>Bacillati</taxon>
        <taxon>Actinomycetota</taxon>
        <taxon>Actinomycetes</taxon>
        <taxon>Micrococcales</taxon>
        <taxon>Micrococcaceae</taxon>
        <taxon>Arthrobacter</taxon>
    </lineage>
</organism>
<dbReference type="SUPFAM" id="SSF49265">
    <property type="entry name" value="Fibronectin type III"/>
    <property type="match status" value="1"/>
</dbReference>
<keyword evidence="1" id="KW-0812">Transmembrane</keyword>